<dbReference type="EMBL" id="JACHXZ010000002">
    <property type="protein sequence ID" value="MBB3168141.1"/>
    <property type="molecule type" value="Genomic_DNA"/>
</dbReference>
<gene>
    <name evidence="1" type="ORF">FHS30_001325</name>
</gene>
<organism evidence="1 2">
    <name type="scientific">Simiduia aestuariiviva</name>
    <dbReference type="NCBI Taxonomy" id="1510459"/>
    <lineage>
        <taxon>Bacteria</taxon>
        <taxon>Pseudomonadati</taxon>
        <taxon>Pseudomonadota</taxon>
        <taxon>Gammaproteobacteria</taxon>
        <taxon>Cellvibrionales</taxon>
        <taxon>Cellvibrionaceae</taxon>
        <taxon>Simiduia</taxon>
    </lineage>
</organism>
<name>A0A839UN07_9GAMM</name>
<reference evidence="1 2" key="1">
    <citation type="submission" date="2020-08" db="EMBL/GenBank/DDBJ databases">
        <title>Genomic Encyclopedia of Type Strains, Phase III (KMG-III): the genomes of soil and plant-associated and newly described type strains.</title>
        <authorList>
            <person name="Whitman W."/>
        </authorList>
    </citation>
    <scope>NUCLEOTIDE SEQUENCE [LARGE SCALE GENOMIC DNA]</scope>
    <source>
        <strain evidence="1 2">CECT 8571</strain>
    </source>
</reference>
<dbReference type="Proteomes" id="UP000559987">
    <property type="component" value="Unassembled WGS sequence"/>
</dbReference>
<protein>
    <submittedName>
        <fullName evidence="1">Uncharacterized protein</fullName>
    </submittedName>
</protein>
<evidence type="ECO:0000313" key="1">
    <source>
        <dbReference type="EMBL" id="MBB3168141.1"/>
    </source>
</evidence>
<dbReference type="AlphaFoldDB" id="A0A839UN07"/>
<sequence length="437" mass="47857">MGALSACTQIPVAPDHHACTDIYRAAEYRAAHSYLPYTPIAGAAFLRVDRQLASQIPRASTPELRLQWLRWANAMANEALALGAPSCIDPLLQHLANDKRAWQKLVARATVPAEYRTSLRALGLYPVTRLAFLAGVNRELAHTAEEQAAFSDDAMAWQLFAPASGAGWHTSPVLEGVNGVAWSSLFDRWAPQFALPSGSGAANLPGSLVRTGEGQLRFDGRDPRVYVYPSLGWFNGRQTLQLNYQIWFLERPAQGPLDFLSGTLDGLHWRVHLTMGGEPIAFDAMHTCGCWYQLYPAAGYVALAPESFWQEPHYVGPIQALSAGPRLYLSADTHRLLAVRPSAPPQAAVSMPMTPVQWASGGVVGPLTADAIHYWSIFNRAGRVPESLRSERFFFWPMGVPAAGSHRAPGHHAVAFTGRRHFDDPAILDELIQAPGR</sequence>
<keyword evidence="2" id="KW-1185">Reference proteome</keyword>
<comment type="caution">
    <text evidence="1">The sequence shown here is derived from an EMBL/GenBank/DDBJ whole genome shotgun (WGS) entry which is preliminary data.</text>
</comment>
<evidence type="ECO:0000313" key="2">
    <source>
        <dbReference type="Proteomes" id="UP000559987"/>
    </source>
</evidence>
<accession>A0A839UN07</accession>
<proteinExistence type="predicted"/>
<dbReference type="RefSeq" id="WP_183909591.1">
    <property type="nucleotide sequence ID" value="NZ_JACHXZ010000002.1"/>
</dbReference>